<evidence type="ECO:0000256" key="2">
    <source>
        <dbReference type="ARBA" id="ARBA00021157"/>
    </source>
</evidence>
<evidence type="ECO:0000256" key="14">
    <source>
        <dbReference type="RuleBase" id="RU000304"/>
    </source>
</evidence>
<keyword evidence="5 11" id="KW-0547">Nucleotide-binding</keyword>
<feature type="binding site" evidence="11 13">
    <location>
        <position position="105"/>
    </location>
    <ligand>
        <name>ATP</name>
        <dbReference type="ChEBI" id="CHEBI:30616"/>
    </ligand>
</feature>
<dbReference type="GO" id="GO:0008608">
    <property type="term" value="P:attachment of spindle microtubules to kinetochore"/>
    <property type="evidence" value="ECO:0007669"/>
    <property type="project" value="UniProtKB-ARBA"/>
</dbReference>
<dbReference type="PROSITE" id="PS00108">
    <property type="entry name" value="PROTEIN_KINASE_ST"/>
    <property type="match status" value="1"/>
</dbReference>
<name>A0A9P7CJS5_9FUNG</name>
<proteinExistence type="inferred from homology"/>
<dbReference type="EMBL" id="JAANIU010002638">
    <property type="protein sequence ID" value="KAG1564432.1"/>
    <property type="molecule type" value="Genomic_DNA"/>
</dbReference>
<dbReference type="GO" id="GO:0044779">
    <property type="term" value="P:meiotic spindle checkpoint signaling"/>
    <property type="evidence" value="ECO:0007669"/>
    <property type="project" value="UniProtKB-ARBA"/>
</dbReference>
<feature type="domain" description="Protein kinase" evidence="17">
    <location>
        <begin position="76"/>
        <end position="335"/>
    </location>
</feature>
<keyword evidence="4 15" id="KW-0808">Transferase</keyword>
<feature type="active site" description="Proton acceptor" evidence="10">
    <location>
        <position position="199"/>
    </location>
</feature>
<dbReference type="GO" id="GO:0032465">
    <property type="term" value="P:regulation of cytokinesis"/>
    <property type="evidence" value="ECO:0007669"/>
    <property type="project" value="UniProtKB-ARBA"/>
</dbReference>
<dbReference type="GO" id="GO:0045143">
    <property type="term" value="P:homologous chromosome segregation"/>
    <property type="evidence" value="ECO:0007669"/>
    <property type="project" value="UniProtKB-ARBA"/>
</dbReference>
<evidence type="ECO:0000256" key="9">
    <source>
        <dbReference type="ARBA" id="ARBA00048679"/>
    </source>
</evidence>
<evidence type="ECO:0000256" key="12">
    <source>
        <dbReference type="PIRSR" id="PIRSR630616-3"/>
    </source>
</evidence>
<evidence type="ECO:0000256" key="16">
    <source>
        <dbReference type="SAM" id="MobiDB-lite"/>
    </source>
</evidence>
<dbReference type="FunFam" id="3.30.200.20:FF:000042">
    <property type="entry name" value="Aurora kinase A"/>
    <property type="match status" value="1"/>
</dbReference>
<evidence type="ECO:0000259" key="17">
    <source>
        <dbReference type="PROSITE" id="PS50011"/>
    </source>
</evidence>
<feature type="binding site" evidence="11">
    <location>
        <position position="86"/>
    </location>
    <ligand>
        <name>ATP</name>
        <dbReference type="ChEBI" id="CHEBI:30616"/>
    </ligand>
</feature>
<comment type="catalytic activity">
    <reaction evidence="9 15">
        <text>L-seryl-[protein] + ATP = O-phospho-L-seryl-[protein] + ADP + H(+)</text>
        <dbReference type="Rhea" id="RHEA:17989"/>
        <dbReference type="Rhea" id="RHEA-COMP:9863"/>
        <dbReference type="Rhea" id="RHEA-COMP:11604"/>
        <dbReference type="ChEBI" id="CHEBI:15378"/>
        <dbReference type="ChEBI" id="CHEBI:29999"/>
        <dbReference type="ChEBI" id="CHEBI:30616"/>
        <dbReference type="ChEBI" id="CHEBI:83421"/>
        <dbReference type="ChEBI" id="CHEBI:456216"/>
        <dbReference type="EC" id="2.7.11.1"/>
    </reaction>
</comment>
<dbReference type="AlphaFoldDB" id="A0A9P7CJS5"/>
<dbReference type="PANTHER" id="PTHR24350">
    <property type="entry name" value="SERINE/THREONINE-PROTEIN KINASE IAL-RELATED"/>
    <property type="match status" value="1"/>
</dbReference>
<dbReference type="GO" id="GO:0032133">
    <property type="term" value="C:chromosome passenger complex"/>
    <property type="evidence" value="ECO:0007669"/>
    <property type="project" value="UniProtKB-ARBA"/>
</dbReference>
<dbReference type="GO" id="GO:0072479">
    <property type="term" value="P:response to mitotic cell cycle spindle assembly checkpoint signaling"/>
    <property type="evidence" value="ECO:0007669"/>
    <property type="project" value="UniProtKB-ARBA"/>
</dbReference>
<dbReference type="CDD" id="cd14007">
    <property type="entry name" value="STKc_Aurora"/>
    <property type="match status" value="1"/>
</dbReference>
<comment type="caution">
    <text evidence="18">The sequence shown here is derived from an EMBL/GenBank/DDBJ whole genome shotgun (WGS) entry which is preliminary data.</text>
</comment>
<dbReference type="EC" id="2.7.11.1" evidence="1 15"/>
<evidence type="ECO:0000256" key="6">
    <source>
        <dbReference type="ARBA" id="ARBA00022777"/>
    </source>
</evidence>
<comment type="catalytic activity">
    <reaction evidence="8 15">
        <text>L-threonyl-[protein] + ATP = O-phospho-L-threonyl-[protein] + ADP + H(+)</text>
        <dbReference type="Rhea" id="RHEA:46608"/>
        <dbReference type="Rhea" id="RHEA-COMP:11060"/>
        <dbReference type="Rhea" id="RHEA-COMP:11605"/>
        <dbReference type="ChEBI" id="CHEBI:15378"/>
        <dbReference type="ChEBI" id="CHEBI:30013"/>
        <dbReference type="ChEBI" id="CHEBI:30616"/>
        <dbReference type="ChEBI" id="CHEBI:61977"/>
        <dbReference type="ChEBI" id="CHEBI:456216"/>
        <dbReference type="EC" id="2.7.11.1"/>
    </reaction>
</comment>
<feature type="binding site" evidence="11">
    <location>
        <begin position="154"/>
        <end position="156"/>
    </location>
    <ligand>
        <name>ATP</name>
        <dbReference type="ChEBI" id="CHEBI:30616"/>
    </ligand>
</feature>
<dbReference type="InterPro" id="IPR017441">
    <property type="entry name" value="Protein_kinase_ATP_BS"/>
</dbReference>
<dbReference type="InterPro" id="IPR000719">
    <property type="entry name" value="Prot_kinase_dom"/>
</dbReference>
<feature type="region of interest" description="Disordered" evidence="16">
    <location>
        <begin position="1"/>
        <end position="34"/>
    </location>
</feature>
<dbReference type="InterPro" id="IPR030616">
    <property type="entry name" value="Aur-like"/>
</dbReference>
<evidence type="ECO:0000256" key="11">
    <source>
        <dbReference type="PIRSR" id="PIRSR630616-2"/>
    </source>
</evidence>
<feature type="binding site" evidence="11">
    <location>
        <position position="217"/>
    </location>
    <ligand>
        <name>ATP</name>
        <dbReference type="ChEBI" id="CHEBI:30616"/>
    </ligand>
</feature>
<keyword evidence="7 11" id="KW-0067">ATP-binding</keyword>
<dbReference type="InterPro" id="IPR008271">
    <property type="entry name" value="Ser/Thr_kinase_AS"/>
</dbReference>
<evidence type="ECO:0000313" key="19">
    <source>
        <dbReference type="Proteomes" id="UP000740926"/>
    </source>
</evidence>
<feature type="cross-link" description="Glycyl lysine isopeptide (Lys-Gly) (interchain with G-Cter in SUMO2)" evidence="12">
    <location>
        <position position="201"/>
    </location>
</feature>
<dbReference type="Pfam" id="PF00069">
    <property type="entry name" value="Pkinase"/>
    <property type="match status" value="1"/>
</dbReference>
<evidence type="ECO:0000256" key="10">
    <source>
        <dbReference type="PIRSR" id="PIRSR630616-1"/>
    </source>
</evidence>
<dbReference type="FunFam" id="1.10.510.10:FF:000235">
    <property type="entry name" value="Serine/threonine-protein kinase ark1"/>
    <property type="match status" value="1"/>
</dbReference>
<dbReference type="Proteomes" id="UP000740926">
    <property type="component" value="Unassembled WGS sequence"/>
</dbReference>
<dbReference type="Gene3D" id="1.10.510.10">
    <property type="entry name" value="Transferase(Phosphotransferase) domain 1"/>
    <property type="match status" value="1"/>
</dbReference>
<dbReference type="GO" id="GO:0000776">
    <property type="term" value="C:kinetochore"/>
    <property type="evidence" value="ECO:0007669"/>
    <property type="project" value="UniProtKB-ARBA"/>
</dbReference>
<dbReference type="GO" id="GO:0051233">
    <property type="term" value="C:spindle midzone"/>
    <property type="evidence" value="ECO:0007669"/>
    <property type="project" value="UniProtKB-ARBA"/>
</dbReference>
<evidence type="ECO:0000256" key="15">
    <source>
        <dbReference type="RuleBase" id="RU367134"/>
    </source>
</evidence>
<evidence type="ECO:0000256" key="8">
    <source>
        <dbReference type="ARBA" id="ARBA00047899"/>
    </source>
</evidence>
<dbReference type="InterPro" id="IPR011009">
    <property type="entry name" value="Kinase-like_dom_sf"/>
</dbReference>
<keyword evidence="19" id="KW-1185">Reference proteome</keyword>
<keyword evidence="6 15" id="KW-0418">Kinase</keyword>
<gene>
    <name evidence="18" type="ORF">G6F50_011032</name>
</gene>
<keyword evidence="3 14" id="KW-0723">Serine/threonine-protein kinase</keyword>
<dbReference type="SMART" id="SM00220">
    <property type="entry name" value="S_TKc"/>
    <property type="match status" value="1"/>
</dbReference>
<feature type="binding site" evidence="11">
    <location>
        <begin position="203"/>
        <end position="204"/>
    </location>
    <ligand>
        <name>ATP</name>
        <dbReference type="ChEBI" id="CHEBI:30616"/>
    </ligand>
</feature>
<evidence type="ECO:0000256" key="4">
    <source>
        <dbReference type="ARBA" id="ARBA00022679"/>
    </source>
</evidence>
<dbReference type="GO" id="GO:0004674">
    <property type="term" value="F:protein serine/threonine kinase activity"/>
    <property type="evidence" value="ECO:0007669"/>
    <property type="project" value="UniProtKB-KW"/>
</dbReference>
<protein>
    <recommendedName>
        <fullName evidence="2 15">Aurora kinase</fullName>
        <ecNumber evidence="1 15">2.7.11.1</ecNumber>
    </recommendedName>
</protein>
<evidence type="ECO:0000256" key="1">
    <source>
        <dbReference type="ARBA" id="ARBA00012513"/>
    </source>
</evidence>
<evidence type="ECO:0000256" key="13">
    <source>
        <dbReference type="PROSITE-ProRule" id="PRU10141"/>
    </source>
</evidence>
<dbReference type="Gene3D" id="3.30.200.20">
    <property type="entry name" value="Phosphorylase Kinase, domain 1"/>
    <property type="match status" value="1"/>
</dbReference>
<feature type="compositionally biased region" description="Polar residues" evidence="16">
    <location>
        <begin position="16"/>
        <end position="33"/>
    </location>
</feature>
<evidence type="ECO:0000256" key="5">
    <source>
        <dbReference type="ARBA" id="ARBA00022741"/>
    </source>
</evidence>
<evidence type="ECO:0000256" key="7">
    <source>
        <dbReference type="ARBA" id="ARBA00022840"/>
    </source>
</evidence>
<comment type="similarity">
    <text evidence="15">Belongs to the protein kinase superfamily. Ser/Thr protein kinase family. Aurora subfamily.</text>
</comment>
<dbReference type="GO" id="GO:0005524">
    <property type="term" value="F:ATP binding"/>
    <property type="evidence" value="ECO:0007669"/>
    <property type="project" value="UniProtKB-UniRule"/>
</dbReference>
<reference evidence="18 19" key="1">
    <citation type="journal article" date="2020" name="Microb. Genom.">
        <title>Genetic diversity of clinical and environmental Mucorales isolates obtained from an investigation of mucormycosis cases among solid organ transplant recipients.</title>
        <authorList>
            <person name="Nguyen M.H."/>
            <person name="Kaul D."/>
            <person name="Muto C."/>
            <person name="Cheng S.J."/>
            <person name="Richter R.A."/>
            <person name="Bruno V.M."/>
            <person name="Liu G."/>
            <person name="Beyhan S."/>
            <person name="Sundermann A.J."/>
            <person name="Mounaud S."/>
            <person name="Pasculle A.W."/>
            <person name="Nierman W.C."/>
            <person name="Driscoll E."/>
            <person name="Cumbie R."/>
            <person name="Clancy C.J."/>
            <person name="Dupont C.L."/>
        </authorList>
    </citation>
    <scope>NUCLEOTIDE SEQUENCE [LARGE SCALE GENOMIC DNA]</scope>
    <source>
        <strain evidence="18 19">GL24</strain>
    </source>
</reference>
<dbReference type="GO" id="GO:0090266">
    <property type="term" value="P:regulation of mitotic cell cycle spindle assembly checkpoint"/>
    <property type="evidence" value="ECO:0007669"/>
    <property type="project" value="UniProtKB-ARBA"/>
</dbReference>
<dbReference type="PROSITE" id="PS50011">
    <property type="entry name" value="PROTEIN_KINASE_DOM"/>
    <property type="match status" value="1"/>
</dbReference>
<evidence type="ECO:0000313" key="18">
    <source>
        <dbReference type="EMBL" id="KAG1564432.1"/>
    </source>
</evidence>
<dbReference type="PROSITE" id="PS00107">
    <property type="entry name" value="PROTEIN_KINASE_ATP"/>
    <property type="match status" value="1"/>
</dbReference>
<accession>A0A9P7CJS5</accession>
<dbReference type="SUPFAM" id="SSF56112">
    <property type="entry name" value="Protein kinase-like (PK-like)"/>
    <property type="match status" value="1"/>
</dbReference>
<dbReference type="GO" id="GO:1902115">
    <property type="term" value="P:regulation of organelle assembly"/>
    <property type="evidence" value="ECO:0007669"/>
    <property type="project" value="UniProtKB-ARBA"/>
</dbReference>
<evidence type="ECO:0000256" key="3">
    <source>
        <dbReference type="ARBA" id="ARBA00022527"/>
    </source>
</evidence>
<organism evidence="18 19">
    <name type="scientific">Rhizopus delemar</name>
    <dbReference type="NCBI Taxonomy" id="936053"/>
    <lineage>
        <taxon>Eukaryota</taxon>
        <taxon>Fungi</taxon>
        <taxon>Fungi incertae sedis</taxon>
        <taxon>Mucoromycota</taxon>
        <taxon>Mucoromycotina</taxon>
        <taxon>Mucoromycetes</taxon>
        <taxon>Mucorales</taxon>
        <taxon>Mucorineae</taxon>
        <taxon>Rhizopodaceae</taxon>
        <taxon>Rhizopus</taxon>
    </lineage>
</organism>
<sequence>MQTRSRTLKEKALAESTVSENGQNNNNKSTANFRIQEEIYINGTKRSSEPQTSPSEDLLNALKEKVSTKQWTIEDFEIGPCLGKGKFGQVYLAREKQSKFIIALKVLYKAEVISTNTQGQIEREIAIQINLRHPNILRLFGFFHDENNVYLILEYAAKGELFYLIQRQGRFEESLAAKYMAQMTQALIYLHSRSIIHRDIKPENLLLDGQGNLKIGDFGWSVRTRIVDNRRSTLCGTLDYLPPEMVEGRDHDESVDLWSLGVLLYELVVGKPPFEVSAKSHQEDVYKETYTRIRKVDLKIPDFVSKEAQDLIKKLIQYKAANRLPLRKVLCHPYLKKYVK</sequence>